<feature type="domain" description="Tail sheath protein C-terminal" evidence="3">
    <location>
        <begin position="229"/>
        <end position="351"/>
    </location>
</feature>
<dbReference type="InterPro" id="IPR020287">
    <property type="entry name" value="Tail_sheath_C"/>
</dbReference>
<dbReference type="InterPro" id="IPR035089">
    <property type="entry name" value="Phage_sheath_subtilisin"/>
</dbReference>
<evidence type="ECO:0000313" key="5">
    <source>
        <dbReference type="Proteomes" id="UP000198304"/>
    </source>
</evidence>
<dbReference type="OrthoDB" id="89060at2"/>
<dbReference type="Pfam" id="PF17482">
    <property type="entry name" value="Phage_sheath_1C"/>
    <property type="match status" value="1"/>
</dbReference>
<reference evidence="4 5" key="1">
    <citation type="submission" date="2017-06" db="EMBL/GenBank/DDBJ databases">
        <authorList>
            <person name="Kim H.J."/>
            <person name="Triplett B.A."/>
        </authorList>
    </citation>
    <scope>NUCLEOTIDE SEQUENCE [LARGE SCALE GENOMIC DNA]</scope>
    <source>
        <strain evidence="4 5">SCA</strain>
    </source>
</reference>
<evidence type="ECO:0000259" key="2">
    <source>
        <dbReference type="Pfam" id="PF04984"/>
    </source>
</evidence>
<organism evidence="4 5">
    <name type="scientific">Anaerovirgula multivorans</name>
    <dbReference type="NCBI Taxonomy" id="312168"/>
    <lineage>
        <taxon>Bacteria</taxon>
        <taxon>Bacillati</taxon>
        <taxon>Bacillota</taxon>
        <taxon>Clostridia</taxon>
        <taxon>Peptostreptococcales</taxon>
        <taxon>Natronincolaceae</taxon>
        <taxon>Anaerovirgula</taxon>
    </lineage>
</organism>
<dbReference type="Gene3D" id="3.40.50.11790">
    <property type="match status" value="1"/>
</dbReference>
<dbReference type="RefSeq" id="WP_089280867.1">
    <property type="nucleotide sequence ID" value="NZ_FZOJ01000001.1"/>
</dbReference>
<keyword evidence="5" id="KW-1185">Reference proteome</keyword>
<name>A0A238ZTP4_9FIRM</name>
<gene>
    <name evidence="4" type="ORF">SAMN05446037_100166</name>
</gene>
<dbReference type="Proteomes" id="UP000198304">
    <property type="component" value="Unassembled WGS sequence"/>
</dbReference>
<proteinExistence type="inferred from homology"/>
<evidence type="ECO:0000313" key="4">
    <source>
        <dbReference type="EMBL" id="SNR86033.1"/>
    </source>
</evidence>
<dbReference type="Pfam" id="PF04984">
    <property type="entry name" value="Phage_sheath_1"/>
    <property type="match status" value="1"/>
</dbReference>
<dbReference type="Gene3D" id="3.30.1370.220">
    <property type="match status" value="1"/>
</dbReference>
<accession>A0A238ZTP4</accession>
<sequence length="352" mass="39620">MGLPEIDIRFSTLAVSAIQRSQRGIVALILRDDTQAKTVYEYKTIADVENEDWTATNLQYIKDTFMGIPSKVIVVRGSTEDTNYNEQLNTLQNRKWNWLAVPGIETGDTTDISSWIQSQRENNKKTFKAVLPNRAADHEAIVNFTTTGIKVGENIYEATHYTARIAGVLAGLSLDRSSTYFELTEIDDITEHENPDDDIDNGQLILIKQNDKIKIGRGVNSLTTSTVTKAAQFKKIKLVEGMDLIQEDISTTFNDEYVGKVINSYDNQVLFITAVNAYLKGLTGNVLEGAFDNRVDVDIEKQRLAWEGIGTNTEDWDDQKVKEMTFQSNVYLSGTFKFLDAMEDLVMNITLI</sequence>
<evidence type="ECO:0000259" key="3">
    <source>
        <dbReference type="Pfam" id="PF17482"/>
    </source>
</evidence>
<evidence type="ECO:0000256" key="1">
    <source>
        <dbReference type="ARBA" id="ARBA00008005"/>
    </source>
</evidence>
<dbReference type="AlphaFoldDB" id="A0A238ZTP4"/>
<dbReference type="EMBL" id="FZOJ01000001">
    <property type="protein sequence ID" value="SNR86033.1"/>
    <property type="molecule type" value="Genomic_DNA"/>
</dbReference>
<protein>
    <submittedName>
        <fullName evidence="4">Phage tail sheath protein</fullName>
    </submittedName>
</protein>
<feature type="domain" description="Tail sheath protein subtilisin-like" evidence="2">
    <location>
        <begin position="82"/>
        <end position="220"/>
    </location>
</feature>
<comment type="similarity">
    <text evidence="1">Belongs to the myoviridae tail sheath protein family.</text>
</comment>